<dbReference type="InParanoid" id="I1CJN3"/>
<dbReference type="GeneID" id="93620339"/>
<accession>I1CJN3</accession>
<keyword evidence="2" id="KW-1185">Reference proteome</keyword>
<dbReference type="EMBL" id="CH476743">
    <property type="protein sequence ID" value="EIE88663.1"/>
    <property type="molecule type" value="Genomic_DNA"/>
</dbReference>
<gene>
    <name evidence="1" type="ORF">RO3G_13374</name>
</gene>
<reference evidence="1 2" key="1">
    <citation type="journal article" date="2009" name="PLoS Genet.">
        <title>Genomic analysis of the basal lineage fungus Rhizopus oryzae reveals a whole-genome duplication.</title>
        <authorList>
            <person name="Ma L.-J."/>
            <person name="Ibrahim A.S."/>
            <person name="Skory C."/>
            <person name="Grabherr M.G."/>
            <person name="Burger G."/>
            <person name="Butler M."/>
            <person name="Elias M."/>
            <person name="Idnurm A."/>
            <person name="Lang B.F."/>
            <person name="Sone T."/>
            <person name="Abe A."/>
            <person name="Calvo S.E."/>
            <person name="Corrochano L.M."/>
            <person name="Engels R."/>
            <person name="Fu J."/>
            <person name="Hansberg W."/>
            <person name="Kim J.-M."/>
            <person name="Kodira C.D."/>
            <person name="Koehrsen M.J."/>
            <person name="Liu B."/>
            <person name="Miranda-Saavedra D."/>
            <person name="O'Leary S."/>
            <person name="Ortiz-Castellanos L."/>
            <person name="Poulter R."/>
            <person name="Rodriguez-Romero J."/>
            <person name="Ruiz-Herrera J."/>
            <person name="Shen Y.-Q."/>
            <person name="Zeng Q."/>
            <person name="Galagan J."/>
            <person name="Birren B.W."/>
            <person name="Cuomo C.A."/>
            <person name="Wickes B.L."/>
        </authorList>
    </citation>
    <scope>NUCLEOTIDE SEQUENCE [LARGE SCALE GENOMIC DNA]</scope>
    <source>
        <strain evidence="2">RA 99-880 / ATCC MYA-4621 / FGSC 9543 / NRRL 43880</strain>
    </source>
</reference>
<proteinExistence type="predicted"/>
<organism evidence="1 2">
    <name type="scientific">Rhizopus delemar (strain RA 99-880 / ATCC MYA-4621 / FGSC 9543 / NRRL 43880)</name>
    <name type="common">Mucormycosis agent</name>
    <name type="synonym">Rhizopus arrhizus var. delemar</name>
    <dbReference type="NCBI Taxonomy" id="246409"/>
    <lineage>
        <taxon>Eukaryota</taxon>
        <taxon>Fungi</taxon>
        <taxon>Fungi incertae sedis</taxon>
        <taxon>Mucoromycota</taxon>
        <taxon>Mucoromycotina</taxon>
        <taxon>Mucoromycetes</taxon>
        <taxon>Mucorales</taxon>
        <taxon>Mucorineae</taxon>
        <taxon>Rhizopodaceae</taxon>
        <taxon>Rhizopus</taxon>
    </lineage>
</organism>
<dbReference type="Proteomes" id="UP000009138">
    <property type="component" value="Unassembled WGS sequence"/>
</dbReference>
<dbReference type="VEuPathDB" id="FungiDB:RO3G_13374"/>
<sequence>MAYISVAVQKMYRKELIHAEQHLMKDIFLLSKNLYNFSLIWFSPPWKARIMAK</sequence>
<dbReference type="RefSeq" id="XP_067524059.1">
    <property type="nucleotide sequence ID" value="XM_067667958.1"/>
</dbReference>
<evidence type="ECO:0000313" key="2">
    <source>
        <dbReference type="Proteomes" id="UP000009138"/>
    </source>
</evidence>
<dbReference type="AlphaFoldDB" id="I1CJN3"/>
<evidence type="ECO:0000313" key="1">
    <source>
        <dbReference type="EMBL" id="EIE88663.1"/>
    </source>
</evidence>
<protein>
    <submittedName>
        <fullName evidence="1">Uncharacterized protein</fullName>
    </submittedName>
</protein>
<name>I1CJN3_RHIO9</name>